<reference evidence="4" key="1">
    <citation type="submission" date="2016-10" db="EMBL/GenBank/DDBJ databases">
        <authorList>
            <person name="Varghese N."/>
            <person name="Submissions S."/>
        </authorList>
    </citation>
    <scope>NUCLEOTIDE SEQUENCE [LARGE SCALE GENOMIC DNA]</scope>
    <source>
        <strain evidence="4">DSM 9751</strain>
    </source>
</reference>
<protein>
    <submittedName>
        <fullName evidence="3">Uncharacterized protein</fullName>
    </submittedName>
</protein>
<gene>
    <name evidence="3" type="ORF">SAMN05216178_2945</name>
</gene>
<accession>A0A1H4NNQ9</accession>
<feature type="compositionally biased region" description="Polar residues" evidence="1">
    <location>
        <begin position="40"/>
        <end position="52"/>
    </location>
</feature>
<dbReference type="Proteomes" id="UP000198982">
    <property type="component" value="Unassembled WGS sequence"/>
</dbReference>
<evidence type="ECO:0000256" key="1">
    <source>
        <dbReference type="SAM" id="MobiDB-lite"/>
    </source>
</evidence>
<keyword evidence="4" id="KW-1185">Reference proteome</keyword>
<proteinExistence type="predicted"/>
<feature type="region of interest" description="Disordered" evidence="1">
    <location>
        <begin position="40"/>
        <end position="74"/>
    </location>
</feature>
<evidence type="ECO:0000256" key="2">
    <source>
        <dbReference type="SAM" id="SignalP"/>
    </source>
</evidence>
<dbReference type="EMBL" id="FNTJ01000001">
    <property type="protein sequence ID" value="SEB96916.1"/>
    <property type="molecule type" value="Genomic_DNA"/>
</dbReference>
<name>A0A1H4NNQ9_9PSED</name>
<evidence type="ECO:0000313" key="3">
    <source>
        <dbReference type="EMBL" id="SEB96916.1"/>
    </source>
</evidence>
<keyword evidence="2" id="KW-0732">Signal</keyword>
<organism evidence="3 4">
    <name type="scientific">Pseudomonas saponiphila</name>
    <dbReference type="NCBI Taxonomy" id="556534"/>
    <lineage>
        <taxon>Bacteria</taxon>
        <taxon>Pseudomonadati</taxon>
        <taxon>Pseudomonadota</taxon>
        <taxon>Gammaproteobacteria</taxon>
        <taxon>Pseudomonadales</taxon>
        <taxon>Pseudomonadaceae</taxon>
        <taxon>Pseudomonas</taxon>
    </lineage>
</organism>
<sequence>MKLATLVFSGLLLATSSAAFAEGGAEHMQRFYENFRVNQQQIHGDKNNNLAKTEQDKAGTHYSAPDAKKQQPDA</sequence>
<feature type="signal peptide" evidence="2">
    <location>
        <begin position="1"/>
        <end position="21"/>
    </location>
</feature>
<dbReference type="AlphaFoldDB" id="A0A1H4NNQ9"/>
<dbReference type="RefSeq" id="WP_092314645.1">
    <property type="nucleotide sequence ID" value="NZ_FNTJ01000001.1"/>
</dbReference>
<feature type="chain" id="PRO_5011450928" evidence="2">
    <location>
        <begin position="22"/>
        <end position="74"/>
    </location>
</feature>
<evidence type="ECO:0000313" key="4">
    <source>
        <dbReference type="Proteomes" id="UP000198982"/>
    </source>
</evidence>